<gene>
    <name evidence="1" type="ORF">LOK49_LG12G01767</name>
</gene>
<accession>A0ACC0FQG3</accession>
<evidence type="ECO:0000313" key="1">
    <source>
        <dbReference type="EMBL" id="KAI7990265.1"/>
    </source>
</evidence>
<sequence>MAIAGLQNVPVLDSSFNRESRSPLSRQWGNHDRLSTRTSSLLQMWRTLEGEHVMSHSQLRVGDRLLQQRIHVSNADLENAHLSERQDGDDEDSLGDGNEIANECQTWSQGQIRLQNEQENGNSSSSEQSTDFGEVERERVRQIFREWMNSGVRGQVSDVSHVNNYSRAQCLGENECERVRVIREWTQMTSQQRDTCGSSREDQAAHIGAQIERVRDGLVVNHSEIGARRNIRQLCGRQALLDLLARSERERQRELQGLLEHRPVSDFAHRNRIQSLLRSRFLQSGRLVQDERPPSVAASELGLLRQRQSVSGLREGFLSRLDNFIPGPAITAQSDTTSYNDINDYRNEQTQTNSSFEDLDAIQEQSEPCNGERDIDELCTVPFNSDASEDINWQEPNAPEEQQAHDFENEEREGQPSFNPESIGRRDSVMENVGRNWEGNSTNEQLQGTSGNESEEQGCQQEAHEVFHERYEPSGEECDVHGSSIYADGYENNTTEGMQWSHTFPGQGEWQESITDTEDSDWQQLDNAEFSGWREGTAEGTDGNWRESDVNHWYQETSGSEGDEHQHLQQLHEEWHDNGQQDDAMDNLLEGSSAREADPVRRFDTFSFPDDDNVYTTEIRELLSRRSVSNLLQSDFRESLNQLIQSYAERQAHASVDWEVDGMLPSPLSPALVEQDVQQSGNQNQDWPDALERTPFVLPPPPVIPSHPFWGPELHGDNWPQNNLHQRLGIEWEIINDLRIDMARLQQRMNNMQRMLEACMDMQLELQRAVRQEVSAALNRSACSTEEGDDKCLPKDESKWDHVRKGICCICCDRNIDSLLYRCGHMCTCSKCADKLVQGRGNCPMCQAPVVEMIRAYSVQ</sequence>
<dbReference type="EMBL" id="CM045770">
    <property type="protein sequence ID" value="KAI7990265.1"/>
    <property type="molecule type" value="Genomic_DNA"/>
</dbReference>
<dbReference type="Proteomes" id="UP001060215">
    <property type="component" value="Chromosome 13"/>
</dbReference>
<comment type="caution">
    <text evidence="1">The sequence shown here is derived from an EMBL/GenBank/DDBJ whole genome shotgun (WGS) entry which is preliminary data.</text>
</comment>
<organism evidence="1 2">
    <name type="scientific">Camellia lanceoleosa</name>
    <dbReference type="NCBI Taxonomy" id="1840588"/>
    <lineage>
        <taxon>Eukaryota</taxon>
        <taxon>Viridiplantae</taxon>
        <taxon>Streptophyta</taxon>
        <taxon>Embryophyta</taxon>
        <taxon>Tracheophyta</taxon>
        <taxon>Spermatophyta</taxon>
        <taxon>Magnoliopsida</taxon>
        <taxon>eudicotyledons</taxon>
        <taxon>Gunneridae</taxon>
        <taxon>Pentapetalae</taxon>
        <taxon>asterids</taxon>
        <taxon>Ericales</taxon>
        <taxon>Theaceae</taxon>
        <taxon>Camellia</taxon>
    </lineage>
</organism>
<evidence type="ECO:0000313" key="2">
    <source>
        <dbReference type="Proteomes" id="UP001060215"/>
    </source>
</evidence>
<keyword evidence="2" id="KW-1185">Reference proteome</keyword>
<proteinExistence type="predicted"/>
<name>A0ACC0FQG3_9ERIC</name>
<reference evidence="1 2" key="1">
    <citation type="journal article" date="2022" name="Plant J.">
        <title>Chromosome-level genome of Camellia lanceoleosa provides a valuable resource for understanding genome evolution and self-incompatibility.</title>
        <authorList>
            <person name="Gong W."/>
            <person name="Xiao S."/>
            <person name="Wang L."/>
            <person name="Liao Z."/>
            <person name="Chang Y."/>
            <person name="Mo W."/>
            <person name="Hu G."/>
            <person name="Li W."/>
            <person name="Zhao G."/>
            <person name="Zhu H."/>
            <person name="Hu X."/>
            <person name="Ji K."/>
            <person name="Xiang X."/>
            <person name="Song Q."/>
            <person name="Yuan D."/>
            <person name="Jin S."/>
            <person name="Zhang L."/>
        </authorList>
    </citation>
    <scope>NUCLEOTIDE SEQUENCE [LARGE SCALE GENOMIC DNA]</scope>
    <source>
        <strain evidence="1">SQ_2022a</strain>
    </source>
</reference>
<protein>
    <submittedName>
        <fullName evidence="1">E3 ubiquitin-protein ligase NEURL1B</fullName>
    </submittedName>
</protein>